<sequence length="366" mass="41901">MKKSNIAFVIPSLQAGGAERVVSALCNELIEKHNLTIITYSKKRPFYVIDARVNLEFCCDSNLSSVNAWQAIRNNYFLYRKILKLIKKNKIDVIIGFMTNSNILTVLVGKRLGLPTIISERIDPSKAQTNKVWKILKRIIYPLSNYLIVQTEPIKKFFTKWMPNKKIIILPNPIFNTFSDEKNSSKKQKKENIILNVGRLTSQKGQEMLIRSFANINPKNWKLQLIGTDPMELFYKELIVDLKMSEKIELLGLQKNVIPFYKKAKIFAFPSLFEGFPNALIEAMYMGMACISTDCPTGPSEIIINGTNGFLTSVNNQSEFEEKLNKLITDDDLILQFSKNAPTAVMHLETKNVVVQWERLIENVLK</sequence>
<keyword evidence="4" id="KW-1185">Reference proteome</keyword>
<gene>
    <name evidence="3" type="ORF">NYZ99_07330</name>
</gene>
<dbReference type="Pfam" id="PF00534">
    <property type="entry name" value="Glycos_transf_1"/>
    <property type="match status" value="1"/>
</dbReference>
<accession>A0ABY5YDB0</accession>
<dbReference type="PANTHER" id="PTHR12526">
    <property type="entry name" value="GLYCOSYLTRANSFERASE"/>
    <property type="match status" value="1"/>
</dbReference>
<organism evidence="3 4">
    <name type="scientific">Maribacter litopenaei</name>
    <dbReference type="NCBI Taxonomy" id="2976127"/>
    <lineage>
        <taxon>Bacteria</taxon>
        <taxon>Pseudomonadati</taxon>
        <taxon>Bacteroidota</taxon>
        <taxon>Flavobacteriia</taxon>
        <taxon>Flavobacteriales</taxon>
        <taxon>Flavobacteriaceae</taxon>
        <taxon>Maribacter</taxon>
    </lineage>
</organism>
<dbReference type="Gene3D" id="3.40.50.2000">
    <property type="entry name" value="Glycogen Phosphorylase B"/>
    <property type="match status" value="2"/>
</dbReference>
<dbReference type="RefSeq" id="WP_260574651.1">
    <property type="nucleotide sequence ID" value="NZ_CP104205.1"/>
</dbReference>
<reference evidence="3" key="1">
    <citation type="submission" date="2022-09" db="EMBL/GenBank/DDBJ databases">
        <title>Maribacter litopenaei sp. nov., isolated from the intestinal tract of the Pacific White Shrimp, Litopenaeus vannamei.</title>
        <authorList>
            <person name="Kim S.Y."/>
            <person name="Hwang C.Y."/>
        </authorList>
    </citation>
    <scope>NUCLEOTIDE SEQUENCE</scope>
    <source>
        <strain evidence="3">HL-LV01</strain>
    </source>
</reference>
<dbReference type="GO" id="GO:0016757">
    <property type="term" value="F:glycosyltransferase activity"/>
    <property type="evidence" value="ECO:0007669"/>
    <property type="project" value="UniProtKB-KW"/>
</dbReference>
<evidence type="ECO:0000313" key="3">
    <source>
        <dbReference type="EMBL" id="UWX56105.1"/>
    </source>
</evidence>
<dbReference type="EMBL" id="CP104205">
    <property type="protein sequence ID" value="UWX56105.1"/>
    <property type="molecule type" value="Genomic_DNA"/>
</dbReference>
<dbReference type="InterPro" id="IPR028098">
    <property type="entry name" value="Glyco_trans_4-like_N"/>
</dbReference>
<dbReference type="PANTHER" id="PTHR12526:SF630">
    <property type="entry name" value="GLYCOSYLTRANSFERASE"/>
    <property type="match status" value="1"/>
</dbReference>
<proteinExistence type="predicted"/>
<dbReference type="EC" id="2.4.-.-" evidence="3"/>
<protein>
    <submittedName>
        <fullName evidence="3">Glycosyltransferase</fullName>
        <ecNumber evidence="3">2.4.-.-</ecNumber>
    </submittedName>
</protein>
<feature type="domain" description="Glycosyltransferase subfamily 4-like N-terminal" evidence="2">
    <location>
        <begin position="16"/>
        <end position="174"/>
    </location>
</feature>
<feature type="domain" description="Glycosyl transferase family 1" evidence="1">
    <location>
        <begin position="180"/>
        <end position="342"/>
    </location>
</feature>
<keyword evidence="3" id="KW-0808">Transferase</keyword>
<evidence type="ECO:0000259" key="1">
    <source>
        <dbReference type="Pfam" id="PF00534"/>
    </source>
</evidence>
<dbReference type="Pfam" id="PF13439">
    <property type="entry name" value="Glyco_transf_4"/>
    <property type="match status" value="1"/>
</dbReference>
<name>A0ABY5YDB0_9FLAO</name>
<evidence type="ECO:0000259" key="2">
    <source>
        <dbReference type="Pfam" id="PF13439"/>
    </source>
</evidence>
<dbReference type="Proteomes" id="UP001059209">
    <property type="component" value="Chromosome"/>
</dbReference>
<dbReference type="InterPro" id="IPR001296">
    <property type="entry name" value="Glyco_trans_1"/>
</dbReference>
<keyword evidence="3" id="KW-0328">Glycosyltransferase</keyword>
<evidence type="ECO:0000313" key="4">
    <source>
        <dbReference type="Proteomes" id="UP001059209"/>
    </source>
</evidence>
<dbReference type="SUPFAM" id="SSF53756">
    <property type="entry name" value="UDP-Glycosyltransferase/glycogen phosphorylase"/>
    <property type="match status" value="1"/>
</dbReference>